<gene>
    <name evidence="5" type="ORF">SAMN05192540_3719</name>
</gene>
<evidence type="ECO:0000256" key="2">
    <source>
        <dbReference type="ARBA" id="ARBA00023125"/>
    </source>
</evidence>
<dbReference type="RefSeq" id="WP_074674430.1">
    <property type="nucleotide sequence ID" value="NZ_FNTB01000001.1"/>
</dbReference>
<dbReference type="PROSITE" id="PS01124">
    <property type="entry name" value="HTH_ARAC_FAMILY_2"/>
    <property type="match status" value="1"/>
</dbReference>
<evidence type="ECO:0000256" key="3">
    <source>
        <dbReference type="ARBA" id="ARBA00023163"/>
    </source>
</evidence>
<dbReference type="InterPro" id="IPR018060">
    <property type="entry name" value="HTH_AraC"/>
</dbReference>
<name>A0A1H4U9B4_9FLAO</name>
<dbReference type="Pfam" id="PF12833">
    <property type="entry name" value="HTH_18"/>
    <property type="match status" value="1"/>
</dbReference>
<organism evidence="5 6">
    <name type="scientific">Maribacter dokdonensis</name>
    <dbReference type="NCBI Taxonomy" id="320912"/>
    <lineage>
        <taxon>Bacteria</taxon>
        <taxon>Pseudomonadati</taxon>
        <taxon>Bacteroidota</taxon>
        <taxon>Flavobacteriia</taxon>
        <taxon>Flavobacteriales</taxon>
        <taxon>Flavobacteriaceae</taxon>
        <taxon>Maribacter</taxon>
    </lineage>
</organism>
<evidence type="ECO:0000313" key="6">
    <source>
        <dbReference type="Proteomes" id="UP000183038"/>
    </source>
</evidence>
<dbReference type="Proteomes" id="UP000183038">
    <property type="component" value="Unassembled WGS sequence"/>
</dbReference>
<dbReference type="Gene3D" id="2.60.120.10">
    <property type="entry name" value="Jelly Rolls"/>
    <property type="match status" value="1"/>
</dbReference>
<proteinExistence type="predicted"/>
<dbReference type="OrthoDB" id="1410704at2"/>
<evidence type="ECO:0000256" key="1">
    <source>
        <dbReference type="ARBA" id="ARBA00023015"/>
    </source>
</evidence>
<dbReference type="AlphaFoldDB" id="A0A1H4U9B4"/>
<dbReference type="InterPro" id="IPR018062">
    <property type="entry name" value="HTH_AraC-typ_CS"/>
</dbReference>
<dbReference type="InterPro" id="IPR014710">
    <property type="entry name" value="RmlC-like_jellyroll"/>
</dbReference>
<dbReference type="GO" id="GO:0003700">
    <property type="term" value="F:DNA-binding transcription factor activity"/>
    <property type="evidence" value="ECO:0007669"/>
    <property type="project" value="InterPro"/>
</dbReference>
<dbReference type="EMBL" id="FNTB01000001">
    <property type="protein sequence ID" value="SEC65362.1"/>
    <property type="molecule type" value="Genomic_DNA"/>
</dbReference>
<dbReference type="SMART" id="SM00342">
    <property type="entry name" value="HTH_ARAC"/>
    <property type="match status" value="1"/>
</dbReference>
<dbReference type="SUPFAM" id="SSF51182">
    <property type="entry name" value="RmlC-like cupins"/>
    <property type="match status" value="1"/>
</dbReference>
<keyword evidence="3" id="KW-0804">Transcription</keyword>
<reference evidence="5 6" key="1">
    <citation type="submission" date="2016-10" db="EMBL/GenBank/DDBJ databases">
        <authorList>
            <person name="de Groot N.N."/>
        </authorList>
    </citation>
    <scope>NUCLEOTIDE SEQUENCE [LARGE SCALE GENOMIC DNA]</scope>
    <source>
        <strain evidence="5 6">MAR_2009_71</strain>
    </source>
</reference>
<dbReference type="Gene3D" id="1.10.10.60">
    <property type="entry name" value="Homeodomain-like"/>
    <property type="match status" value="2"/>
</dbReference>
<dbReference type="PROSITE" id="PS00041">
    <property type="entry name" value="HTH_ARAC_FAMILY_1"/>
    <property type="match status" value="1"/>
</dbReference>
<dbReference type="GO" id="GO:0043565">
    <property type="term" value="F:sequence-specific DNA binding"/>
    <property type="evidence" value="ECO:0007669"/>
    <property type="project" value="InterPro"/>
</dbReference>
<keyword evidence="2 5" id="KW-0238">DNA-binding</keyword>
<dbReference type="InterPro" id="IPR009057">
    <property type="entry name" value="Homeodomain-like_sf"/>
</dbReference>
<protein>
    <submittedName>
        <fullName evidence="5">AraC-type DNA-binding protein</fullName>
    </submittedName>
</protein>
<evidence type="ECO:0000259" key="4">
    <source>
        <dbReference type="PROSITE" id="PS01124"/>
    </source>
</evidence>
<dbReference type="PANTHER" id="PTHR43280:SF27">
    <property type="entry name" value="TRANSCRIPTIONAL REGULATOR MTLR"/>
    <property type="match status" value="1"/>
</dbReference>
<dbReference type="SUPFAM" id="SSF46689">
    <property type="entry name" value="Homeodomain-like"/>
    <property type="match status" value="2"/>
</dbReference>
<keyword evidence="1" id="KW-0805">Transcription regulation</keyword>
<evidence type="ECO:0000313" key="5">
    <source>
        <dbReference type="EMBL" id="SEC65362.1"/>
    </source>
</evidence>
<sequence length="281" mass="32435">MKPQLEAIPFSENSNILAYRFVDSHFDAPWHVHPQCELTFIEKSKGTKFIGDYVSGYEPGELVLLNSNLPHCWKNENNADEESISIVIQWNKEIFTSIPELAELHDMMQQASRGILFQAATTTSILSDLKSLPQLKSAEQYLVLLSILLKLSKAEFFLLSNAKFTKELPWEHNNRMAIIHDFVATNYHAPISLHQVSNMVNLSQQAFSRFFKKMMGRSFFVYLNEYRINLAAKMLIDTDMTVADIAYKCGFETLPFFFKKFKTQYNTTPNLYRKQHATKAP</sequence>
<accession>A0A1H4U9B4</accession>
<dbReference type="InterPro" id="IPR011051">
    <property type="entry name" value="RmlC_Cupin_sf"/>
</dbReference>
<dbReference type="PANTHER" id="PTHR43280">
    <property type="entry name" value="ARAC-FAMILY TRANSCRIPTIONAL REGULATOR"/>
    <property type="match status" value="1"/>
</dbReference>
<dbReference type="CDD" id="cd06976">
    <property type="entry name" value="cupin_MtlR-like_N"/>
    <property type="match status" value="1"/>
</dbReference>
<feature type="domain" description="HTH araC/xylS-type" evidence="4">
    <location>
        <begin position="177"/>
        <end position="275"/>
    </location>
</feature>